<dbReference type="OrthoDB" id="2334812at2"/>
<reference evidence="1 2" key="1">
    <citation type="submission" date="2016-10" db="EMBL/GenBank/DDBJ databases">
        <authorList>
            <person name="de Groot N.N."/>
        </authorList>
    </citation>
    <scope>NUCLEOTIDE SEQUENCE [LARGE SCALE GENOMIC DNA]</scope>
    <source>
        <strain evidence="1 2">KH1P1</strain>
    </source>
</reference>
<organism evidence="1 2">
    <name type="scientific">[Clostridium] aminophilum</name>
    <dbReference type="NCBI Taxonomy" id="1526"/>
    <lineage>
        <taxon>Bacteria</taxon>
        <taxon>Bacillati</taxon>
        <taxon>Bacillota</taxon>
        <taxon>Clostridia</taxon>
        <taxon>Lachnospirales</taxon>
        <taxon>Lachnospiraceae</taxon>
    </lineage>
</organism>
<proteinExistence type="predicted"/>
<dbReference type="Pfam" id="PF04464">
    <property type="entry name" value="Glyphos_transf"/>
    <property type="match status" value="1"/>
</dbReference>
<keyword evidence="2" id="KW-1185">Reference proteome</keyword>
<dbReference type="AlphaFoldDB" id="A0A1I0FT65"/>
<accession>A0A1I0FT65</accession>
<dbReference type="EMBL" id="FOIL01000028">
    <property type="protein sequence ID" value="SET61632.1"/>
    <property type="molecule type" value="Genomic_DNA"/>
</dbReference>
<keyword evidence="1" id="KW-0808">Transferase</keyword>
<dbReference type="InterPro" id="IPR007554">
    <property type="entry name" value="Glycerophosphate_synth"/>
</dbReference>
<dbReference type="RefSeq" id="WP_074649729.1">
    <property type="nucleotide sequence ID" value="NZ_FOIL01000028.1"/>
</dbReference>
<protein>
    <submittedName>
        <fullName evidence="1">CDP-Glycerol:Poly(Glycerophosphate) glycerophosphotransferase</fullName>
    </submittedName>
</protein>
<dbReference type="Gene3D" id="3.40.50.12580">
    <property type="match status" value="1"/>
</dbReference>
<dbReference type="InterPro" id="IPR043148">
    <property type="entry name" value="TagF_C"/>
</dbReference>
<dbReference type="Proteomes" id="UP000199820">
    <property type="component" value="Unassembled WGS sequence"/>
</dbReference>
<evidence type="ECO:0000313" key="2">
    <source>
        <dbReference type="Proteomes" id="UP000199820"/>
    </source>
</evidence>
<name>A0A1I0FT65_9FIRM</name>
<evidence type="ECO:0000313" key="1">
    <source>
        <dbReference type="EMBL" id="SET61632.1"/>
    </source>
</evidence>
<dbReference type="GO" id="GO:0047355">
    <property type="term" value="F:CDP-glycerol glycerophosphotransferase activity"/>
    <property type="evidence" value="ECO:0007669"/>
    <property type="project" value="InterPro"/>
</dbReference>
<sequence length="479" mass="55450">MLSLERSIELMKEIIAGSDRGDFNHGSDIPDYYTYEHLAALFQLRDQLDGGADLYRQLYHLAMASGESHIQAKAAAGEVIQVAFMSYSAAQWPAEKLYRDLEQDERFHPYIIVSPLVDRDAMSSVTGYNQTLSWYRENGYEVRGGLSDRVLGWDDLGGVPDMVVHLSSWYECIPNEQQFLLLPWRCLNLYVPYGMLLGDNQDHTYAKDHVFNKDFVNMMWRVYTDSLIGRQQYETYSVLQGENAVFSGYLKMDEFLDQSELSEEQKTALWSYPSGADRKKYRKVIIAPHYGILPSGAVISSTFQDNYTFWIYLAKKYQDSVTFLFKPHPNLRSTAVEAGIFKSNEEYDKYLELWNSLPNAKAITESSYIDYFRSSDAMIMDSNSFIGEYLYVQKPLLFLTRPEQTFNAVGEKLVEAHYRTPGSRYSEIEEFLNKVVLNGEDSMKARRREIFETYLDYRKQTGRYAHEIIYAELRTLIGG</sequence>
<dbReference type="GO" id="GO:0016020">
    <property type="term" value="C:membrane"/>
    <property type="evidence" value="ECO:0007669"/>
    <property type="project" value="InterPro"/>
</dbReference>
<gene>
    <name evidence="1" type="ORF">SAMN04487771_10286</name>
</gene>